<protein>
    <submittedName>
        <fullName evidence="1">DUF433 domain-containing protein</fullName>
    </submittedName>
</protein>
<dbReference type="EMBL" id="JBHFNQ010000094">
    <property type="protein sequence ID" value="MFB2877620.1"/>
    <property type="molecule type" value="Genomic_DNA"/>
</dbReference>
<dbReference type="Pfam" id="PF04255">
    <property type="entry name" value="DUF433"/>
    <property type="match status" value="1"/>
</dbReference>
<dbReference type="Gene3D" id="1.10.10.10">
    <property type="entry name" value="Winged helix-like DNA-binding domain superfamily/Winged helix DNA-binding domain"/>
    <property type="match status" value="1"/>
</dbReference>
<evidence type="ECO:0000313" key="1">
    <source>
        <dbReference type="EMBL" id="MFB2877620.1"/>
    </source>
</evidence>
<sequence length="73" mass="8031">MNNQLIQSSPEILSGTPVFFGTRVPIKTLIDYLEAGDSLNEFLDDFPTVTHEQAVAFLNLALTSLLQNYESAA</sequence>
<dbReference type="InterPro" id="IPR009057">
    <property type="entry name" value="Homeodomain-like_sf"/>
</dbReference>
<organism evidence="1 2">
    <name type="scientific">Floridaenema aerugineum BLCC-F46</name>
    <dbReference type="NCBI Taxonomy" id="3153654"/>
    <lineage>
        <taxon>Bacteria</taxon>
        <taxon>Bacillati</taxon>
        <taxon>Cyanobacteriota</taxon>
        <taxon>Cyanophyceae</taxon>
        <taxon>Oscillatoriophycideae</taxon>
        <taxon>Aerosakkonematales</taxon>
        <taxon>Aerosakkonemataceae</taxon>
        <taxon>Floridanema</taxon>
        <taxon>Floridanema aerugineum</taxon>
    </lineage>
</organism>
<reference evidence="1 2" key="1">
    <citation type="submission" date="2024-09" db="EMBL/GenBank/DDBJ databases">
        <title>Floridaenema gen nov. (Aerosakkonemataceae, Aerosakkonematales ord. nov., Cyanobacteria) from benthic tropical and subtropical fresh waters, with the description of four new species.</title>
        <authorList>
            <person name="Moretto J.A."/>
            <person name="Berthold D.E."/>
            <person name="Lefler F.W."/>
            <person name="Huang I.-S."/>
            <person name="Laughinghouse H. IV."/>
        </authorList>
    </citation>
    <scope>NUCLEOTIDE SEQUENCE [LARGE SCALE GENOMIC DNA]</scope>
    <source>
        <strain evidence="1 2">BLCC-F46</strain>
    </source>
</reference>
<keyword evidence="2" id="KW-1185">Reference proteome</keyword>
<dbReference type="InterPro" id="IPR036388">
    <property type="entry name" value="WH-like_DNA-bd_sf"/>
</dbReference>
<proteinExistence type="predicted"/>
<dbReference type="PANTHER" id="PTHR34849">
    <property type="entry name" value="SSL5025 PROTEIN"/>
    <property type="match status" value="1"/>
</dbReference>
<dbReference type="RefSeq" id="WP_413257167.1">
    <property type="nucleotide sequence ID" value="NZ_JBHFNQ010000094.1"/>
</dbReference>
<name>A0ABV4X4C0_9CYAN</name>
<evidence type="ECO:0000313" key="2">
    <source>
        <dbReference type="Proteomes" id="UP001576774"/>
    </source>
</evidence>
<gene>
    <name evidence="1" type="ORF">ACE1CC_12270</name>
</gene>
<dbReference type="Proteomes" id="UP001576774">
    <property type="component" value="Unassembled WGS sequence"/>
</dbReference>
<comment type="caution">
    <text evidence="1">The sequence shown here is derived from an EMBL/GenBank/DDBJ whole genome shotgun (WGS) entry which is preliminary data.</text>
</comment>
<dbReference type="PANTHER" id="PTHR34849:SF3">
    <property type="entry name" value="SSR2962 PROTEIN"/>
    <property type="match status" value="1"/>
</dbReference>
<dbReference type="SUPFAM" id="SSF46689">
    <property type="entry name" value="Homeodomain-like"/>
    <property type="match status" value="1"/>
</dbReference>
<dbReference type="InterPro" id="IPR007367">
    <property type="entry name" value="DUF433"/>
</dbReference>
<accession>A0ABV4X4C0</accession>